<feature type="region of interest" description="Disordered" evidence="6">
    <location>
        <begin position="303"/>
        <end position="324"/>
    </location>
</feature>
<dbReference type="EMBL" id="HBUF01218533">
    <property type="protein sequence ID" value="CAG6668315.1"/>
    <property type="molecule type" value="Transcribed_RNA"/>
</dbReference>
<dbReference type="InterPro" id="IPR019359">
    <property type="entry name" value="CCDC85"/>
</dbReference>
<evidence type="ECO:0000256" key="3">
    <source>
        <dbReference type="ARBA" id="ARBA00022949"/>
    </source>
</evidence>
<dbReference type="AlphaFoldDB" id="A0A8D8LIG2"/>
<evidence type="ECO:0000256" key="6">
    <source>
        <dbReference type="SAM" id="MobiDB-lite"/>
    </source>
</evidence>
<dbReference type="EMBL" id="HBUF01017967">
    <property type="protein sequence ID" value="CAG6610336.1"/>
    <property type="molecule type" value="Transcribed_RNA"/>
</dbReference>
<keyword evidence="4 5" id="KW-0175">Coiled coil</keyword>
<dbReference type="EMBL" id="HBUF01563204">
    <property type="protein sequence ID" value="CAG6763360.1"/>
    <property type="molecule type" value="Transcribed_RNA"/>
</dbReference>
<dbReference type="EMBL" id="HBUF01017966">
    <property type="protein sequence ID" value="CAG6610335.1"/>
    <property type="molecule type" value="Transcribed_RNA"/>
</dbReference>
<dbReference type="GO" id="GO:0005912">
    <property type="term" value="C:adherens junction"/>
    <property type="evidence" value="ECO:0007669"/>
    <property type="project" value="UniProtKB-SubCell"/>
</dbReference>
<accession>A0A8D8LIG2</accession>
<dbReference type="EMBL" id="HBUF01563205">
    <property type="protein sequence ID" value="CAG6763361.1"/>
    <property type="molecule type" value="Transcribed_RNA"/>
</dbReference>
<evidence type="ECO:0000256" key="1">
    <source>
        <dbReference type="ARBA" id="ARBA00004536"/>
    </source>
</evidence>
<evidence type="ECO:0000256" key="5">
    <source>
        <dbReference type="SAM" id="Coils"/>
    </source>
</evidence>
<keyword evidence="3" id="KW-0965">Cell junction</keyword>
<name>A0A8D8LIG2_9HEMI</name>
<feature type="coiled-coil region" evidence="5">
    <location>
        <begin position="117"/>
        <end position="151"/>
    </location>
</feature>
<dbReference type="Pfam" id="PF10226">
    <property type="entry name" value="CCDC85"/>
    <property type="match status" value="1"/>
</dbReference>
<sequence>MSGTNLVKAPIPVGVNSTVQLKKPNAQDIGLVSHPYQPPPPQPLLNNKPVYIKNNEPSHQPILIDKSKQFQSVAEIERPQVLHQDKRIAPPQYHPPPPPTSTSDMLKFVRKTDADAARVASEQMRRMAAEIRSLKESNQKLADDNQELRDLCCFLDDDRQKGRKLAREWQRFGRYTASVMRQEVTAYQNKLRELDSKQHELIKDNLELKELCLYLDEERNAVGAGLRRDDGDGSSSSTNPDEAANVPHPPHQSHASDQFSLEYVQRLENRVKILEEEKRVLLQKLSQASVSLSQTSVNSVPSVTSVRDIPGLPPSTSSSIDTEFGSRPETVVQALQVLEVREQIEQTSVSGSEAELLAQAELADNEKALLREMCNVVWRKLEEVPGMLPTPPPTASSVSLARR</sequence>
<dbReference type="PANTHER" id="PTHR13546">
    <property type="entry name" value="RE60986P"/>
    <property type="match status" value="1"/>
</dbReference>
<organism evidence="7">
    <name type="scientific">Cacopsylla melanoneura</name>
    <dbReference type="NCBI Taxonomy" id="428564"/>
    <lineage>
        <taxon>Eukaryota</taxon>
        <taxon>Metazoa</taxon>
        <taxon>Ecdysozoa</taxon>
        <taxon>Arthropoda</taxon>
        <taxon>Hexapoda</taxon>
        <taxon>Insecta</taxon>
        <taxon>Pterygota</taxon>
        <taxon>Neoptera</taxon>
        <taxon>Paraneoptera</taxon>
        <taxon>Hemiptera</taxon>
        <taxon>Sternorrhyncha</taxon>
        <taxon>Psylloidea</taxon>
        <taxon>Psyllidae</taxon>
        <taxon>Psyllinae</taxon>
        <taxon>Cacopsylla</taxon>
    </lineage>
</organism>
<dbReference type="PANTHER" id="PTHR13546:SF15">
    <property type="entry name" value="CCDC85"/>
    <property type="match status" value="1"/>
</dbReference>
<comment type="similarity">
    <text evidence="2">Belongs to the CCDC85 family.</text>
</comment>
<reference evidence="7" key="1">
    <citation type="submission" date="2021-05" db="EMBL/GenBank/DDBJ databases">
        <authorList>
            <person name="Alioto T."/>
            <person name="Alioto T."/>
            <person name="Gomez Garrido J."/>
        </authorList>
    </citation>
    <scope>NUCLEOTIDE SEQUENCE</scope>
</reference>
<dbReference type="EMBL" id="HBUF01383187">
    <property type="protein sequence ID" value="CAG6731096.1"/>
    <property type="molecule type" value="Transcribed_RNA"/>
</dbReference>
<comment type="subcellular location">
    <subcellularLocation>
        <location evidence="1">Cell junction</location>
        <location evidence="1">Adherens junction</location>
    </subcellularLocation>
</comment>
<evidence type="ECO:0000256" key="2">
    <source>
        <dbReference type="ARBA" id="ARBA00009052"/>
    </source>
</evidence>
<feature type="region of interest" description="Disordered" evidence="6">
    <location>
        <begin position="384"/>
        <end position="403"/>
    </location>
</feature>
<protein>
    <submittedName>
        <fullName evidence="7">Coiled-coil domain-containing protein 85C</fullName>
    </submittedName>
</protein>
<evidence type="ECO:0000256" key="4">
    <source>
        <dbReference type="ARBA" id="ARBA00023054"/>
    </source>
</evidence>
<evidence type="ECO:0000313" key="7">
    <source>
        <dbReference type="EMBL" id="CAG6610335.1"/>
    </source>
</evidence>
<proteinExistence type="inferred from homology"/>
<feature type="region of interest" description="Disordered" evidence="6">
    <location>
        <begin position="224"/>
        <end position="256"/>
    </location>
</feature>